<dbReference type="SMART" id="SM01022">
    <property type="entry name" value="ASCH"/>
    <property type="match status" value="1"/>
</dbReference>
<sequence length="139" mass="15582">MSLDDLRRRYPGAVTYRFGDGPKLCAELIALVRAGKKRATCSSEAEIAAGQDAPVVGRCDIAVDFHDVPQLVTRTLDLVPVRFCDMTEEMALMEGEDDSLAGWRAGHERYYRRKGIFAPDMKLIWERFEVVEDLGEASV</sequence>
<protein>
    <submittedName>
        <fullName evidence="2">ASCH domain-containing protein</fullName>
    </submittedName>
</protein>
<dbReference type="EMBL" id="BAABHW010000002">
    <property type="protein sequence ID" value="GAA5071920.1"/>
    <property type="molecule type" value="Genomic_DNA"/>
</dbReference>
<keyword evidence="3" id="KW-1185">Reference proteome</keyword>
<gene>
    <name evidence="2" type="ORF">GCM10023209_16140</name>
</gene>
<dbReference type="CDD" id="cd06553">
    <property type="entry name" value="ASCH_Ef3133_like"/>
    <property type="match status" value="1"/>
</dbReference>
<dbReference type="InterPro" id="IPR007374">
    <property type="entry name" value="ASCH_domain"/>
</dbReference>
<evidence type="ECO:0000313" key="2">
    <source>
        <dbReference type="EMBL" id="GAA5071920.1"/>
    </source>
</evidence>
<dbReference type="SUPFAM" id="SSF88697">
    <property type="entry name" value="PUA domain-like"/>
    <property type="match status" value="1"/>
</dbReference>
<name>A0ABP9L9U5_9RHOB</name>
<dbReference type="Pfam" id="PF04266">
    <property type="entry name" value="ASCH"/>
    <property type="match status" value="1"/>
</dbReference>
<dbReference type="PANTHER" id="PTHR39203:SF1">
    <property type="entry name" value="CYTOPLASMIC PROTEIN"/>
    <property type="match status" value="1"/>
</dbReference>
<dbReference type="Proteomes" id="UP001499910">
    <property type="component" value="Unassembled WGS sequence"/>
</dbReference>
<proteinExistence type="predicted"/>
<evidence type="ECO:0000259" key="1">
    <source>
        <dbReference type="SMART" id="SM01022"/>
    </source>
</evidence>
<feature type="domain" description="ASCH" evidence="1">
    <location>
        <begin position="16"/>
        <end position="132"/>
    </location>
</feature>
<dbReference type="InterPro" id="IPR015947">
    <property type="entry name" value="PUA-like_sf"/>
</dbReference>
<dbReference type="PANTHER" id="PTHR39203">
    <property type="entry name" value="CYTOPLASMIC PROTEIN-RELATED"/>
    <property type="match status" value="1"/>
</dbReference>
<reference evidence="3" key="1">
    <citation type="journal article" date="2019" name="Int. J. Syst. Evol. Microbiol.">
        <title>The Global Catalogue of Microorganisms (GCM) 10K type strain sequencing project: providing services to taxonomists for standard genome sequencing and annotation.</title>
        <authorList>
            <consortium name="The Broad Institute Genomics Platform"/>
            <consortium name="The Broad Institute Genome Sequencing Center for Infectious Disease"/>
            <person name="Wu L."/>
            <person name="Ma J."/>
        </authorList>
    </citation>
    <scope>NUCLEOTIDE SEQUENCE [LARGE SCALE GENOMIC DNA]</scope>
    <source>
        <strain evidence="3">JCM 18015</strain>
    </source>
</reference>
<dbReference type="InterPro" id="IPR009326">
    <property type="entry name" value="DUF984"/>
</dbReference>
<evidence type="ECO:0000313" key="3">
    <source>
        <dbReference type="Proteomes" id="UP001499910"/>
    </source>
</evidence>
<dbReference type="RefSeq" id="WP_222191187.1">
    <property type="nucleotide sequence ID" value="NZ_BAABHW010000002.1"/>
</dbReference>
<comment type="caution">
    <text evidence="2">The sequence shown here is derived from an EMBL/GenBank/DDBJ whole genome shotgun (WGS) entry which is preliminary data.</text>
</comment>
<dbReference type="Gene3D" id="3.10.400.10">
    <property type="entry name" value="Sulfate adenylyltransferase"/>
    <property type="match status" value="1"/>
</dbReference>
<organism evidence="2 3">
    <name type="scientific">[Roseibacterium] beibuensis</name>
    <dbReference type="NCBI Taxonomy" id="1193142"/>
    <lineage>
        <taxon>Bacteria</taxon>
        <taxon>Pseudomonadati</taxon>
        <taxon>Pseudomonadota</taxon>
        <taxon>Alphaproteobacteria</taxon>
        <taxon>Rhodobacterales</taxon>
        <taxon>Roseobacteraceae</taxon>
        <taxon>Roseicyclus</taxon>
    </lineage>
</organism>
<accession>A0ABP9L9U5</accession>